<comment type="similarity">
    <text evidence="2">Belongs to the membrane fusion protein (MFP) (TC 8.A.1) family.</text>
</comment>
<dbReference type="Gene3D" id="2.40.50.100">
    <property type="match status" value="1"/>
</dbReference>
<evidence type="ECO:0000256" key="2">
    <source>
        <dbReference type="ARBA" id="ARBA00009477"/>
    </source>
</evidence>
<dbReference type="SUPFAM" id="SSF111369">
    <property type="entry name" value="HlyD-like secretion proteins"/>
    <property type="match status" value="1"/>
</dbReference>
<dbReference type="GO" id="GO:0030313">
    <property type="term" value="C:cell envelope"/>
    <property type="evidence" value="ECO:0007669"/>
    <property type="project" value="UniProtKB-SubCell"/>
</dbReference>
<protein>
    <submittedName>
        <fullName evidence="6">Efflux RND transporter periplasmic adaptor subunit</fullName>
    </submittedName>
</protein>
<evidence type="ECO:0000256" key="1">
    <source>
        <dbReference type="ARBA" id="ARBA00004196"/>
    </source>
</evidence>
<dbReference type="Pfam" id="PF25917">
    <property type="entry name" value="BSH_RND"/>
    <property type="match status" value="1"/>
</dbReference>
<evidence type="ECO:0000313" key="6">
    <source>
        <dbReference type="EMBL" id="REC71451.1"/>
    </source>
</evidence>
<organism evidence="6 7">
    <name type="scientific">Epilithonimonas hispanica</name>
    <dbReference type="NCBI Taxonomy" id="358687"/>
    <lineage>
        <taxon>Bacteria</taxon>
        <taxon>Pseudomonadati</taxon>
        <taxon>Bacteroidota</taxon>
        <taxon>Flavobacteriia</taxon>
        <taxon>Flavobacteriales</taxon>
        <taxon>Weeksellaceae</taxon>
        <taxon>Chryseobacterium group</taxon>
        <taxon>Epilithonimonas</taxon>
    </lineage>
</organism>
<dbReference type="Gene3D" id="2.40.30.170">
    <property type="match status" value="1"/>
</dbReference>
<keyword evidence="7" id="KW-1185">Reference proteome</keyword>
<dbReference type="EMBL" id="QNUG01000010">
    <property type="protein sequence ID" value="REC71451.1"/>
    <property type="molecule type" value="Genomic_DNA"/>
</dbReference>
<dbReference type="PANTHER" id="PTHR30158">
    <property type="entry name" value="ACRA/E-RELATED COMPONENT OF DRUG EFFLUX TRANSPORTER"/>
    <property type="match status" value="1"/>
</dbReference>
<evidence type="ECO:0000259" key="4">
    <source>
        <dbReference type="Pfam" id="PF25944"/>
    </source>
</evidence>
<dbReference type="OrthoDB" id="9801814at2"/>
<dbReference type="RefSeq" id="WP_116033993.1">
    <property type="nucleotide sequence ID" value="NZ_JBHLVV010000052.1"/>
</dbReference>
<dbReference type="InterPro" id="IPR006143">
    <property type="entry name" value="RND_pump_MFP"/>
</dbReference>
<name>A0A3D9D0M0_9FLAO</name>
<feature type="domain" description="Multidrug resistance protein MdtA-like C-terminal permuted SH3" evidence="5">
    <location>
        <begin position="274"/>
        <end position="334"/>
    </location>
</feature>
<dbReference type="Gene3D" id="1.10.287.470">
    <property type="entry name" value="Helix hairpin bin"/>
    <property type="match status" value="1"/>
</dbReference>
<comment type="caution">
    <text evidence="6">The sequence shown here is derived from an EMBL/GenBank/DDBJ whole genome shotgun (WGS) entry which is preliminary data.</text>
</comment>
<proteinExistence type="inferred from homology"/>
<evidence type="ECO:0000313" key="7">
    <source>
        <dbReference type="Proteomes" id="UP000256326"/>
    </source>
</evidence>
<comment type="subcellular location">
    <subcellularLocation>
        <location evidence="1">Cell envelope</location>
    </subcellularLocation>
</comment>
<dbReference type="PANTHER" id="PTHR30158:SF23">
    <property type="entry name" value="MULTIDRUG RESISTANCE PROTEIN MEXA"/>
    <property type="match status" value="1"/>
</dbReference>
<feature type="domain" description="Multidrug resistance protein MdtA-like barrel-sandwich hybrid" evidence="3">
    <location>
        <begin position="58"/>
        <end position="178"/>
    </location>
</feature>
<evidence type="ECO:0000259" key="5">
    <source>
        <dbReference type="Pfam" id="PF25967"/>
    </source>
</evidence>
<dbReference type="Pfam" id="PF25967">
    <property type="entry name" value="RND-MFP_C"/>
    <property type="match status" value="1"/>
</dbReference>
<dbReference type="Pfam" id="PF25944">
    <property type="entry name" value="Beta-barrel_RND"/>
    <property type="match status" value="1"/>
</dbReference>
<dbReference type="Proteomes" id="UP000256326">
    <property type="component" value="Unassembled WGS sequence"/>
</dbReference>
<dbReference type="Gene3D" id="2.40.420.20">
    <property type="match status" value="1"/>
</dbReference>
<gene>
    <name evidence="6" type="ORF">DRF58_06450</name>
</gene>
<sequence length="361" mass="41121">MVKKSLMYINMCLVFWCISCQQEKKEKVEAASFNVSSPLVKDTLINKDYVAQIRSINHIELRSQERGYIQSIFVDEGQFVQKGQLLFKIQPNLYQADVNSAKAEAKYAEIEYQNTKNLSDKDIVAPQEMAMAKARYDKAKAELASTNTHLGFTEIRAPFSGIVGRLHVRKGSLVDEGELITELSDNSRMWVYFNVPEAEYLNQMDSQKGKEPLHVKLRMANGKEFSQEGLVEVIESDFNNETGNIEYRATFPNPQGLLRYGQTGNIVITSPYANALMIPQKATFEVLEKKYVYVVDKNNIAKAREIKVAAELPHIYVVASGLNKEDRIVLEGLRKIQNNQKIKVKYLKPQQVMSDLDLYSE</sequence>
<dbReference type="AlphaFoldDB" id="A0A3D9D0M0"/>
<dbReference type="InterPro" id="IPR058627">
    <property type="entry name" value="MdtA-like_C"/>
</dbReference>
<evidence type="ECO:0000259" key="3">
    <source>
        <dbReference type="Pfam" id="PF25917"/>
    </source>
</evidence>
<accession>A0A3D9D0M0</accession>
<reference evidence="6 7" key="1">
    <citation type="journal article" date="2006" name="Int. J. Syst. Evol. Microbiol.">
        <title>Chryseobacterium hispanicum sp. nov., isolated from the drinking water distribution system of Sevilla, Spain.</title>
        <authorList>
            <person name="Gallego V."/>
            <person name="Garcia M.T."/>
            <person name="Ventosa A."/>
        </authorList>
    </citation>
    <scope>NUCLEOTIDE SEQUENCE [LARGE SCALE GENOMIC DNA]</scope>
    <source>
        <strain evidence="6 7">KCTC 22104</strain>
    </source>
</reference>
<dbReference type="InterPro" id="IPR058625">
    <property type="entry name" value="MdtA-like_BSH"/>
</dbReference>
<dbReference type="InterPro" id="IPR058626">
    <property type="entry name" value="MdtA-like_b-barrel"/>
</dbReference>
<feature type="domain" description="Multidrug resistance protein MdtA-like beta-barrel" evidence="4">
    <location>
        <begin position="189"/>
        <end position="268"/>
    </location>
</feature>
<dbReference type="GO" id="GO:0046677">
    <property type="term" value="P:response to antibiotic"/>
    <property type="evidence" value="ECO:0007669"/>
    <property type="project" value="TreeGrafter"/>
</dbReference>
<dbReference type="NCBIfam" id="TIGR01730">
    <property type="entry name" value="RND_mfp"/>
    <property type="match status" value="1"/>
</dbReference>
<dbReference type="GO" id="GO:0022857">
    <property type="term" value="F:transmembrane transporter activity"/>
    <property type="evidence" value="ECO:0007669"/>
    <property type="project" value="InterPro"/>
</dbReference>
<dbReference type="GO" id="GO:0005886">
    <property type="term" value="C:plasma membrane"/>
    <property type="evidence" value="ECO:0007669"/>
    <property type="project" value="TreeGrafter"/>
</dbReference>